<dbReference type="Proteomes" id="UP000708208">
    <property type="component" value="Unassembled WGS sequence"/>
</dbReference>
<proteinExistence type="predicted"/>
<sequence>MSQDGDVINIDDTNMASSQTDDQQELLRCDLDLLTLQKDIDRIKAKKETLEKKTGKITTIPKDVPAQTKAPSQFRFGNPHGFGNFFTTPRPTSQPFRTTTDTSN</sequence>
<comment type="caution">
    <text evidence="2">The sequence shown here is derived from an EMBL/GenBank/DDBJ whole genome shotgun (WGS) entry which is preliminary data.</text>
</comment>
<evidence type="ECO:0000313" key="2">
    <source>
        <dbReference type="EMBL" id="CAG7830023.1"/>
    </source>
</evidence>
<accession>A0A8J2PH99</accession>
<protein>
    <submittedName>
        <fullName evidence="2">Uncharacterized protein</fullName>
    </submittedName>
</protein>
<feature type="compositionally biased region" description="Polar residues" evidence="1">
    <location>
        <begin position="85"/>
        <end position="104"/>
    </location>
</feature>
<feature type="region of interest" description="Disordered" evidence="1">
    <location>
        <begin position="78"/>
        <end position="104"/>
    </location>
</feature>
<feature type="compositionally biased region" description="Polar residues" evidence="1">
    <location>
        <begin position="11"/>
        <end position="20"/>
    </location>
</feature>
<dbReference type="AlphaFoldDB" id="A0A8J2PH99"/>
<dbReference type="EMBL" id="CAJVCH010553882">
    <property type="protein sequence ID" value="CAG7830023.1"/>
    <property type="molecule type" value="Genomic_DNA"/>
</dbReference>
<gene>
    <name evidence="2" type="ORF">AFUS01_LOCUS39851</name>
</gene>
<reference evidence="2" key="1">
    <citation type="submission" date="2021-06" db="EMBL/GenBank/DDBJ databases">
        <authorList>
            <person name="Hodson N. C."/>
            <person name="Mongue J. A."/>
            <person name="Jaron S. K."/>
        </authorList>
    </citation>
    <scope>NUCLEOTIDE SEQUENCE</scope>
</reference>
<evidence type="ECO:0000256" key="1">
    <source>
        <dbReference type="SAM" id="MobiDB-lite"/>
    </source>
</evidence>
<organism evidence="2 3">
    <name type="scientific">Allacma fusca</name>
    <dbReference type="NCBI Taxonomy" id="39272"/>
    <lineage>
        <taxon>Eukaryota</taxon>
        <taxon>Metazoa</taxon>
        <taxon>Ecdysozoa</taxon>
        <taxon>Arthropoda</taxon>
        <taxon>Hexapoda</taxon>
        <taxon>Collembola</taxon>
        <taxon>Symphypleona</taxon>
        <taxon>Sminthuridae</taxon>
        <taxon>Allacma</taxon>
    </lineage>
</organism>
<name>A0A8J2PH99_9HEXA</name>
<evidence type="ECO:0000313" key="3">
    <source>
        <dbReference type="Proteomes" id="UP000708208"/>
    </source>
</evidence>
<feature type="region of interest" description="Disordered" evidence="1">
    <location>
        <begin position="1"/>
        <end position="22"/>
    </location>
</feature>
<keyword evidence="3" id="KW-1185">Reference proteome</keyword>